<evidence type="ECO:0000313" key="3">
    <source>
        <dbReference type="Proteomes" id="UP001177003"/>
    </source>
</evidence>
<accession>A0AA35ZP75</accession>
<gene>
    <name evidence="2" type="ORF">LSALG_LOCUS34695</name>
</gene>
<dbReference type="PANTHER" id="PTHR46740:SF2">
    <property type="entry name" value="PROTEIN DYAD"/>
    <property type="match status" value="1"/>
</dbReference>
<evidence type="ECO:0000259" key="1">
    <source>
        <dbReference type="Pfam" id="PF25874"/>
    </source>
</evidence>
<name>A0AA35ZP75_LACSI</name>
<organism evidence="2 3">
    <name type="scientific">Lactuca saligna</name>
    <name type="common">Willowleaf lettuce</name>
    <dbReference type="NCBI Taxonomy" id="75948"/>
    <lineage>
        <taxon>Eukaryota</taxon>
        <taxon>Viridiplantae</taxon>
        <taxon>Streptophyta</taxon>
        <taxon>Embryophyta</taxon>
        <taxon>Tracheophyta</taxon>
        <taxon>Spermatophyta</taxon>
        <taxon>Magnoliopsida</taxon>
        <taxon>eudicotyledons</taxon>
        <taxon>Gunneridae</taxon>
        <taxon>Pentapetalae</taxon>
        <taxon>asterids</taxon>
        <taxon>campanulids</taxon>
        <taxon>Asterales</taxon>
        <taxon>Asteraceae</taxon>
        <taxon>Cichorioideae</taxon>
        <taxon>Cichorieae</taxon>
        <taxon>Lactucinae</taxon>
        <taxon>Lactuca</taxon>
    </lineage>
</organism>
<dbReference type="InterPro" id="IPR044221">
    <property type="entry name" value="DYAD/AMEIOTIC1"/>
</dbReference>
<dbReference type="AlphaFoldDB" id="A0AA35ZP75"/>
<dbReference type="GO" id="GO:0007131">
    <property type="term" value="P:reciprocal meiotic recombination"/>
    <property type="evidence" value="ECO:0007669"/>
    <property type="project" value="InterPro"/>
</dbReference>
<dbReference type="EMBL" id="OX465084">
    <property type="protein sequence ID" value="CAI9295771.1"/>
    <property type="molecule type" value="Genomic_DNA"/>
</dbReference>
<reference evidence="2" key="1">
    <citation type="submission" date="2023-04" db="EMBL/GenBank/DDBJ databases">
        <authorList>
            <person name="Vijverberg K."/>
            <person name="Xiong W."/>
            <person name="Schranz E."/>
        </authorList>
    </citation>
    <scope>NUCLEOTIDE SEQUENCE</scope>
</reference>
<dbReference type="Pfam" id="PF25874">
    <property type="entry name" value="WHD_plant_repro"/>
    <property type="match status" value="1"/>
</dbReference>
<feature type="domain" description="PTC1-like winged helix-turn-helix" evidence="1">
    <location>
        <begin position="110"/>
        <end position="190"/>
    </location>
</feature>
<sequence>MRWSCVFSGRYPIFSGRECGGDVAPTTIVVSADENQEEEVQPGSIYEIYHKNLPPRTHLQLRSVHVIMNFWLVNPNTLVGSGHVAIKIKEIELEKELKNNAMGSLETPQSKERYLAAELSLLEAMKEKNAMIGNPITRPALRVEVQKRKDHTGSLDHLLKIVANKVAPGGNLRLRRSHNTDGAMEYWLESADLLKIRKDIGDRDSFWTPPWLESR</sequence>
<dbReference type="Proteomes" id="UP001177003">
    <property type="component" value="Chromosome 8"/>
</dbReference>
<proteinExistence type="predicted"/>
<dbReference type="GO" id="GO:0051177">
    <property type="term" value="P:meiotic sister chromatid cohesion"/>
    <property type="evidence" value="ECO:0007669"/>
    <property type="project" value="InterPro"/>
</dbReference>
<evidence type="ECO:0000313" key="2">
    <source>
        <dbReference type="EMBL" id="CAI9295771.1"/>
    </source>
</evidence>
<keyword evidence="3" id="KW-1185">Reference proteome</keyword>
<dbReference type="InterPro" id="IPR059080">
    <property type="entry name" value="WHD_PTC1"/>
</dbReference>
<dbReference type="PANTHER" id="PTHR46740">
    <property type="entry name" value="PROTEIN DYAD"/>
    <property type="match status" value="1"/>
</dbReference>
<protein>
    <recommendedName>
        <fullName evidence="1">PTC1-like winged helix-turn-helix domain-containing protein</fullName>
    </recommendedName>
</protein>